<keyword evidence="3 6" id="KW-0067">ATP-binding</keyword>
<dbReference type="InterPro" id="IPR051309">
    <property type="entry name" value="ABCF_ATPase"/>
</dbReference>
<dbReference type="NCBIfam" id="NF000355">
    <property type="entry name" value="ribo_prot_ABC_F"/>
    <property type="match status" value="1"/>
</dbReference>
<feature type="domain" description="ABC transporter" evidence="5">
    <location>
        <begin position="343"/>
        <end position="556"/>
    </location>
</feature>
<dbReference type="PANTHER" id="PTHR42855">
    <property type="entry name" value="ABC TRANSPORTER ATP-BINDING SUBUNIT"/>
    <property type="match status" value="1"/>
</dbReference>
<keyword evidence="2" id="KW-0547">Nucleotide-binding</keyword>
<dbReference type="Proteomes" id="UP000622860">
    <property type="component" value="Unassembled WGS sequence"/>
</dbReference>
<dbReference type="CDD" id="cd03221">
    <property type="entry name" value="ABCF_EF-3"/>
    <property type="match status" value="2"/>
</dbReference>
<reference evidence="6" key="2">
    <citation type="submission" date="2020-09" db="EMBL/GenBank/DDBJ databases">
        <authorList>
            <person name="Sun Q."/>
            <person name="Zhou Y."/>
        </authorList>
    </citation>
    <scope>NUCLEOTIDE SEQUENCE</scope>
    <source>
        <strain evidence="6">CGMCC 1.12754</strain>
    </source>
</reference>
<evidence type="ECO:0000256" key="3">
    <source>
        <dbReference type="ARBA" id="ARBA00022840"/>
    </source>
</evidence>
<dbReference type="GO" id="GO:0003676">
    <property type="term" value="F:nucleic acid binding"/>
    <property type="evidence" value="ECO:0007669"/>
    <property type="project" value="UniProtKB-ARBA"/>
</dbReference>
<evidence type="ECO:0000256" key="4">
    <source>
        <dbReference type="SAM" id="Coils"/>
    </source>
</evidence>
<evidence type="ECO:0000313" key="7">
    <source>
        <dbReference type="Proteomes" id="UP000622860"/>
    </source>
</evidence>
<dbReference type="InterPro" id="IPR017871">
    <property type="entry name" value="ABC_transporter-like_CS"/>
</dbReference>
<comment type="caution">
    <text evidence="6">The sequence shown here is derived from an EMBL/GenBank/DDBJ whole genome shotgun (WGS) entry which is preliminary data.</text>
</comment>
<keyword evidence="7" id="KW-1185">Reference proteome</keyword>
<feature type="domain" description="ABC transporter" evidence="5">
    <location>
        <begin position="4"/>
        <end position="256"/>
    </location>
</feature>
<evidence type="ECO:0000259" key="5">
    <source>
        <dbReference type="PROSITE" id="PS50893"/>
    </source>
</evidence>
<evidence type="ECO:0000256" key="1">
    <source>
        <dbReference type="ARBA" id="ARBA00022737"/>
    </source>
</evidence>
<gene>
    <name evidence="6" type="primary">ydiF</name>
    <name evidence="6" type="ORF">GCM10011398_28140</name>
</gene>
<dbReference type="GO" id="GO:0016887">
    <property type="term" value="F:ATP hydrolysis activity"/>
    <property type="evidence" value="ECO:0007669"/>
    <property type="project" value="InterPro"/>
</dbReference>
<evidence type="ECO:0000313" key="6">
    <source>
        <dbReference type="EMBL" id="GGG81103.1"/>
    </source>
</evidence>
<protein>
    <submittedName>
        <fullName evidence="6">ABC transporter ATP-binding protein YdiF</fullName>
    </submittedName>
</protein>
<dbReference type="FunFam" id="3.40.50.300:FF:000011">
    <property type="entry name" value="Putative ABC transporter ATP-binding component"/>
    <property type="match status" value="1"/>
</dbReference>
<dbReference type="SUPFAM" id="SSF52540">
    <property type="entry name" value="P-loop containing nucleoside triphosphate hydrolases"/>
    <property type="match status" value="2"/>
</dbReference>
<reference evidence="6" key="1">
    <citation type="journal article" date="2014" name="Int. J. Syst. Evol. Microbiol.">
        <title>Complete genome sequence of Corynebacterium casei LMG S-19264T (=DSM 44701T), isolated from a smear-ripened cheese.</title>
        <authorList>
            <consortium name="US DOE Joint Genome Institute (JGI-PGF)"/>
            <person name="Walter F."/>
            <person name="Albersmeier A."/>
            <person name="Kalinowski J."/>
            <person name="Ruckert C."/>
        </authorList>
    </citation>
    <scope>NUCLEOTIDE SEQUENCE</scope>
    <source>
        <strain evidence="6">CGMCC 1.12754</strain>
    </source>
</reference>
<proteinExistence type="predicted"/>
<name>A0A917M6U0_9BACI</name>
<dbReference type="AlphaFoldDB" id="A0A917M6U0"/>
<dbReference type="RefSeq" id="WP_188456019.1">
    <property type="nucleotide sequence ID" value="NZ_BMFR01000013.1"/>
</dbReference>
<feature type="coiled-coil region" evidence="4">
    <location>
        <begin position="88"/>
        <end position="122"/>
    </location>
</feature>
<accession>A0A917M6U0</accession>
<dbReference type="SMART" id="SM00382">
    <property type="entry name" value="AAA"/>
    <property type="match status" value="2"/>
</dbReference>
<keyword evidence="4" id="KW-0175">Coiled coil</keyword>
<sequence length="602" mass="69130">MFIFKAKGLMKDWNGKTLFETIDIELKKGEHAALFGRNGSGKTTLLNGLLGRINFDSGSVQRFVSLDEWGVLEQGPAADPSISTMEYVQSASVQRFKLKQELEQIQSQMNSSNEDLLEKYNEIYNKFLSVDGYSLEADAEKCLREVSMDESVWGTPFSQLSGGQKTRAQLARLVMQDPACIIMDEPTNHLDKETIEWLESWMQKYAGAVLYVSHDRYFLDKTAHIIYELNADECRRYSGGYSEYRQQKELEQRTQETLYRKQKQKKEELLQTIQRYQKWFHQAHKAAGQNDFARSKAKKNVSRFKAKEKELERLEDKQVKKPQAEKQLNMQLDESGFAARRLLHVEHVSFSYRDTEPLFNDFSTSVNRGDRLAVVGPNGSGKTTLLKLLVGKLHPTIGEIRLNPQTKIGYFAQELENLNLDQTILDSMLELPDMTQSEARTILGCFLFSKEAVYKRIKDLSMGEKCRVAFLHLYYSDANLLVLDEPTNFLDVDTKEIIEDVLVSYPGALILVSHDRYLVKQVANRLIELGGEDIVEYQGDYDSFVEHKDTRKQDTTKQNKIRELELKLTQLMTLDKAADEGGRADILKEIKATQQKLSNLKN</sequence>
<dbReference type="InterPro" id="IPR003439">
    <property type="entry name" value="ABC_transporter-like_ATP-bd"/>
</dbReference>
<dbReference type="PROSITE" id="PS00211">
    <property type="entry name" value="ABC_TRANSPORTER_1"/>
    <property type="match status" value="1"/>
</dbReference>
<feature type="coiled-coil region" evidence="4">
    <location>
        <begin position="294"/>
        <end position="327"/>
    </location>
</feature>
<dbReference type="EMBL" id="BMFR01000013">
    <property type="protein sequence ID" value="GGG81103.1"/>
    <property type="molecule type" value="Genomic_DNA"/>
</dbReference>
<dbReference type="PANTHER" id="PTHR42855:SF2">
    <property type="entry name" value="DRUG RESISTANCE ABC TRANSPORTER,ATP-BINDING PROTEIN"/>
    <property type="match status" value="1"/>
</dbReference>
<dbReference type="FunFam" id="3.40.50.300:FF:000309">
    <property type="entry name" value="ABC transporter ATP-binding protein"/>
    <property type="match status" value="1"/>
</dbReference>
<dbReference type="PROSITE" id="PS50893">
    <property type="entry name" value="ABC_TRANSPORTER_2"/>
    <property type="match status" value="2"/>
</dbReference>
<dbReference type="GO" id="GO:0005524">
    <property type="term" value="F:ATP binding"/>
    <property type="evidence" value="ECO:0007669"/>
    <property type="project" value="UniProtKB-KW"/>
</dbReference>
<dbReference type="InterPro" id="IPR003593">
    <property type="entry name" value="AAA+_ATPase"/>
</dbReference>
<evidence type="ECO:0000256" key="2">
    <source>
        <dbReference type="ARBA" id="ARBA00022741"/>
    </source>
</evidence>
<dbReference type="Pfam" id="PF00005">
    <property type="entry name" value="ABC_tran"/>
    <property type="match status" value="2"/>
</dbReference>
<keyword evidence="1" id="KW-0677">Repeat</keyword>
<dbReference type="InterPro" id="IPR027417">
    <property type="entry name" value="P-loop_NTPase"/>
</dbReference>
<organism evidence="6 7">
    <name type="scientific">Virgibacillus oceani</name>
    <dbReference type="NCBI Taxonomy" id="1479511"/>
    <lineage>
        <taxon>Bacteria</taxon>
        <taxon>Bacillati</taxon>
        <taxon>Bacillota</taxon>
        <taxon>Bacilli</taxon>
        <taxon>Bacillales</taxon>
        <taxon>Bacillaceae</taxon>
        <taxon>Virgibacillus</taxon>
    </lineage>
</organism>
<dbReference type="Gene3D" id="3.40.50.300">
    <property type="entry name" value="P-loop containing nucleotide triphosphate hydrolases"/>
    <property type="match status" value="2"/>
</dbReference>